<keyword evidence="1" id="KW-0472">Membrane</keyword>
<keyword evidence="3" id="KW-1185">Reference proteome</keyword>
<feature type="transmembrane region" description="Helical" evidence="1">
    <location>
        <begin position="38"/>
        <end position="57"/>
    </location>
</feature>
<gene>
    <name evidence="2" type="ORF">DEBURN_LOCUS1714</name>
</gene>
<dbReference type="Proteomes" id="UP000789706">
    <property type="component" value="Unassembled WGS sequence"/>
</dbReference>
<comment type="caution">
    <text evidence="2">The sequence shown here is derived from an EMBL/GenBank/DDBJ whole genome shotgun (WGS) entry which is preliminary data.</text>
</comment>
<reference evidence="2" key="1">
    <citation type="submission" date="2021-06" db="EMBL/GenBank/DDBJ databases">
        <authorList>
            <person name="Kallberg Y."/>
            <person name="Tangrot J."/>
            <person name="Rosling A."/>
        </authorList>
    </citation>
    <scope>NUCLEOTIDE SEQUENCE</scope>
    <source>
        <strain evidence="2">AZ414A</strain>
    </source>
</reference>
<evidence type="ECO:0000313" key="3">
    <source>
        <dbReference type="Proteomes" id="UP000789706"/>
    </source>
</evidence>
<keyword evidence="1" id="KW-0812">Transmembrane</keyword>
<evidence type="ECO:0000256" key="1">
    <source>
        <dbReference type="SAM" id="Phobius"/>
    </source>
</evidence>
<name>A0A9N8YN17_9GLOM</name>
<protein>
    <submittedName>
        <fullName evidence="2">377_t:CDS:1</fullName>
    </submittedName>
</protein>
<proteinExistence type="predicted"/>
<dbReference type="AlphaFoldDB" id="A0A9N8YN17"/>
<evidence type="ECO:0000313" key="2">
    <source>
        <dbReference type="EMBL" id="CAG8444769.1"/>
    </source>
</evidence>
<dbReference type="EMBL" id="CAJVPK010000082">
    <property type="protein sequence ID" value="CAG8444769.1"/>
    <property type="molecule type" value="Genomic_DNA"/>
</dbReference>
<accession>A0A9N8YN17</accession>
<sequence length="106" mass="12474">MYLKLDLFFVLVTAIEVFLSFSVDTSGSSFTFKLPNKLYYFHLGITIMILILEILAYRSLTWVWTLFVLMNFDQGLDKYLNKTKDNENIDLEGVTQTRPKRFTIED</sequence>
<keyword evidence="1" id="KW-1133">Transmembrane helix</keyword>
<organism evidence="2 3">
    <name type="scientific">Diversispora eburnea</name>
    <dbReference type="NCBI Taxonomy" id="1213867"/>
    <lineage>
        <taxon>Eukaryota</taxon>
        <taxon>Fungi</taxon>
        <taxon>Fungi incertae sedis</taxon>
        <taxon>Mucoromycota</taxon>
        <taxon>Glomeromycotina</taxon>
        <taxon>Glomeromycetes</taxon>
        <taxon>Diversisporales</taxon>
        <taxon>Diversisporaceae</taxon>
        <taxon>Diversispora</taxon>
    </lineage>
</organism>